<dbReference type="GO" id="GO:0004860">
    <property type="term" value="F:protein kinase inhibitor activity"/>
    <property type="evidence" value="ECO:0007669"/>
    <property type="project" value="UniProtKB-KW"/>
</dbReference>
<protein>
    <submittedName>
        <fullName evidence="1">cAMP-dependent protein kinase inhibitor alpha</fullName>
    </submittedName>
</protein>
<dbReference type="Proteomes" id="UP001623348">
    <property type="component" value="Unassembled WGS sequence"/>
</dbReference>
<accession>A0ABC9Y9J2</accession>
<gene>
    <name evidence="1" type="ORF">GRJ2_003004800</name>
</gene>
<organism evidence="1 2">
    <name type="scientific">Grus japonensis</name>
    <name type="common">Japanese crane</name>
    <name type="synonym">Red-crowned crane</name>
    <dbReference type="NCBI Taxonomy" id="30415"/>
    <lineage>
        <taxon>Eukaryota</taxon>
        <taxon>Metazoa</taxon>
        <taxon>Chordata</taxon>
        <taxon>Craniata</taxon>
        <taxon>Vertebrata</taxon>
        <taxon>Euteleostomi</taxon>
        <taxon>Archelosauria</taxon>
        <taxon>Archosauria</taxon>
        <taxon>Dinosauria</taxon>
        <taxon>Saurischia</taxon>
        <taxon>Theropoda</taxon>
        <taxon>Coelurosauria</taxon>
        <taxon>Aves</taxon>
        <taxon>Neognathae</taxon>
        <taxon>Neoaves</taxon>
        <taxon>Gruiformes</taxon>
        <taxon>Gruidae</taxon>
        <taxon>Grus</taxon>
    </lineage>
</organism>
<proteinExistence type="predicted"/>
<dbReference type="EMBL" id="BAAFJT010000040">
    <property type="protein sequence ID" value="GAB0205392.1"/>
    <property type="molecule type" value="Genomic_DNA"/>
</dbReference>
<keyword evidence="2" id="KW-1185">Reference proteome</keyword>
<dbReference type="AlphaFoldDB" id="A0ABC9Y9J2"/>
<sequence>MGTQGRQARDLTSRLATSGREQGRAALNPLNSQPVLILGIALTQVQDLALGLVELPDVHMVPLLKLIQVPPDGILSLRHVNCTTQLGGVCKLAEGALNPTVYVIDEDIKQYWPLYWFLVLEYLIWQL</sequence>
<evidence type="ECO:0000313" key="2">
    <source>
        <dbReference type="Proteomes" id="UP001623348"/>
    </source>
</evidence>
<keyword evidence="1" id="KW-0649">Protein kinase inhibitor</keyword>
<comment type="caution">
    <text evidence="1">The sequence shown here is derived from an EMBL/GenBank/DDBJ whole genome shotgun (WGS) entry which is preliminary data.</text>
</comment>
<name>A0ABC9Y9J2_GRUJA</name>
<reference evidence="1 2" key="1">
    <citation type="submission" date="2024-06" db="EMBL/GenBank/DDBJ databases">
        <title>The draft genome of Grus japonensis, version 3.</title>
        <authorList>
            <person name="Nabeshima K."/>
            <person name="Suzuki S."/>
            <person name="Onuma M."/>
        </authorList>
    </citation>
    <scope>NUCLEOTIDE SEQUENCE [LARGE SCALE GENOMIC DNA]</scope>
    <source>
        <strain evidence="1 2">451A</strain>
    </source>
</reference>
<evidence type="ECO:0000313" key="1">
    <source>
        <dbReference type="EMBL" id="GAB0205392.1"/>
    </source>
</evidence>